<evidence type="ECO:0000313" key="2">
    <source>
        <dbReference type="EMBL" id="KAJ2669825.1"/>
    </source>
</evidence>
<feature type="region of interest" description="Disordered" evidence="1">
    <location>
        <begin position="106"/>
        <end position="125"/>
    </location>
</feature>
<proteinExistence type="predicted"/>
<organism evidence="2 3">
    <name type="scientific">Coemansia spiralis</name>
    <dbReference type="NCBI Taxonomy" id="417178"/>
    <lineage>
        <taxon>Eukaryota</taxon>
        <taxon>Fungi</taxon>
        <taxon>Fungi incertae sedis</taxon>
        <taxon>Zoopagomycota</taxon>
        <taxon>Kickxellomycotina</taxon>
        <taxon>Kickxellomycetes</taxon>
        <taxon>Kickxellales</taxon>
        <taxon>Kickxellaceae</taxon>
        <taxon>Coemansia</taxon>
    </lineage>
</organism>
<gene>
    <name evidence="2" type="ORF">GGI25_006035</name>
</gene>
<dbReference type="OrthoDB" id="5522061at2759"/>
<reference evidence="2" key="1">
    <citation type="submission" date="2022-07" db="EMBL/GenBank/DDBJ databases">
        <title>Phylogenomic reconstructions and comparative analyses of Kickxellomycotina fungi.</title>
        <authorList>
            <person name="Reynolds N.K."/>
            <person name="Stajich J.E."/>
            <person name="Barry K."/>
            <person name="Grigoriev I.V."/>
            <person name="Crous P."/>
            <person name="Smith M.E."/>
        </authorList>
    </citation>
    <scope>NUCLEOTIDE SEQUENCE</scope>
    <source>
        <strain evidence="2">NRRL 3115</strain>
    </source>
</reference>
<sequence length="140" mass="15501">MGTSFPLDKPSWSVATLLKKPDDALRQQKLKGYLSNAEVQHLYTLSGLKLPDPTKDAEDFERVLADVNKLRDFLSHIQVASASEDLDSVEPLVRICEPVVFTTEKRDGDLSYSSDPNSHIGEKVLDTANQKSGPYLVVEA</sequence>
<evidence type="ECO:0000256" key="1">
    <source>
        <dbReference type="SAM" id="MobiDB-lite"/>
    </source>
</evidence>
<evidence type="ECO:0000313" key="3">
    <source>
        <dbReference type="Proteomes" id="UP001151518"/>
    </source>
</evidence>
<protein>
    <submittedName>
        <fullName evidence="2">Uncharacterized protein</fullName>
    </submittedName>
</protein>
<dbReference type="EMBL" id="JANBTW010000140">
    <property type="protein sequence ID" value="KAJ2669825.1"/>
    <property type="molecule type" value="Genomic_DNA"/>
</dbReference>
<dbReference type="Proteomes" id="UP001151518">
    <property type="component" value="Unassembled WGS sequence"/>
</dbReference>
<comment type="caution">
    <text evidence="2">The sequence shown here is derived from an EMBL/GenBank/DDBJ whole genome shotgun (WGS) entry which is preliminary data.</text>
</comment>
<name>A0A9W8FXM0_9FUNG</name>
<accession>A0A9W8FXM0</accession>
<dbReference type="AlphaFoldDB" id="A0A9W8FXM0"/>